<sequence length="446" mass="48725" precursor="true">MTRRSPSRRTFLRGLGACVALPSLEAFAAARPPGPRLAATASGLPLRAAFIGFPNGCNYERWVPSGDGRDYKLNETFAPMEPLKGKFQVVTRLAHDAANDWGDGPGDHARSGASFLTGCHAWKTGGARLRLGISVDQVAARRVGHLTRIDSLQLGTEAGRLYGSCDTGYACAYQYNLSWASESLPLPPEANPRVVFEQLFGGADAAAARARMEQRRSVLDFVREDARDLARELGRTDRAKVEEYLDGVRRLEERIARYERFRAPDPRGARPPEGVPDDYPEHLALMYDLLAVAFQTDSTRVASFAVAPEGANRPMPHLGIAEGYHFLTHHAGNREKKLKVAKIERWYMEQFARFLARLDAMKEADGTSVLDNSMVVYGCAIGDGNKHNHDDLPVVLAGGGGGSLRPGRHVAARPDTPMTNLFVSLLDRLGVAAEKVGDSTGRFDDV</sequence>
<name>A0A517Y324_9BACT</name>
<dbReference type="Pfam" id="PF07586">
    <property type="entry name" value="HXXSHH"/>
    <property type="match status" value="1"/>
</dbReference>
<keyword evidence="3" id="KW-1185">Reference proteome</keyword>
<accession>A0A517Y324</accession>
<evidence type="ECO:0000313" key="2">
    <source>
        <dbReference type="EMBL" id="QDU24141.1"/>
    </source>
</evidence>
<proteinExistence type="predicted"/>
<dbReference type="OrthoDB" id="9146593at2"/>
<dbReference type="RefSeq" id="WP_145244329.1">
    <property type="nucleotide sequence ID" value="NZ_CP036273.1"/>
</dbReference>
<evidence type="ECO:0008006" key="4">
    <source>
        <dbReference type="Google" id="ProtNLM"/>
    </source>
</evidence>
<reference evidence="2 3" key="1">
    <citation type="submission" date="2019-02" db="EMBL/GenBank/DDBJ databases">
        <title>Deep-cultivation of Planctomycetes and their phenomic and genomic characterization uncovers novel biology.</title>
        <authorList>
            <person name="Wiegand S."/>
            <person name="Jogler M."/>
            <person name="Boedeker C."/>
            <person name="Pinto D."/>
            <person name="Vollmers J."/>
            <person name="Rivas-Marin E."/>
            <person name="Kohn T."/>
            <person name="Peeters S.H."/>
            <person name="Heuer A."/>
            <person name="Rast P."/>
            <person name="Oberbeckmann S."/>
            <person name="Bunk B."/>
            <person name="Jeske O."/>
            <person name="Meyerdierks A."/>
            <person name="Storesund J.E."/>
            <person name="Kallscheuer N."/>
            <person name="Luecker S."/>
            <person name="Lage O.M."/>
            <person name="Pohl T."/>
            <person name="Merkel B.J."/>
            <person name="Hornburger P."/>
            <person name="Mueller R.-W."/>
            <person name="Bruemmer F."/>
            <person name="Labrenz M."/>
            <person name="Spormann A.M."/>
            <person name="Op den Camp H."/>
            <person name="Overmann J."/>
            <person name="Amann R."/>
            <person name="Jetten M.S.M."/>
            <person name="Mascher T."/>
            <person name="Medema M.H."/>
            <person name="Devos D.P."/>
            <person name="Kaster A.-K."/>
            <person name="Ovreas L."/>
            <person name="Rohde M."/>
            <person name="Galperin M.Y."/>
            <person name="Jogler C."/>
        </authorList>
    </citation>
    <scope>NUCLEOTIDE SEQUENCE [LARGE SCALE GENOMIC DNA]</scope>
    <source>
        <strain evidence="2 3">ETA_A1</strain>
    </source>
</reference>
<organism evidence="2 3">
    <name type="scientific">Urbifossiella limnaea</name>
    <dbReference type="NCBI Taxonomy" id="2528023"/>
    <lineage>
        <taxon>Bacteria</taxon>
        <taxon>Pseudomonadati</taxon>
        <taxon>Planctomycetota</taxon>
        <taxon>Planctomycetia</taxon>
        <taxon>Gemmatales</taxon>
        <taxon>Gemmataceae</taxon>
        <taxon>Urbifossiella</taxon>
    </lineage>
</organism>
<evidence type="ECO:0000313" key="3">
    <source>
        <dbReference type="Proteomes" id="UP000319576"/>
    </source>
</evidence>
<feature type="chain" id="PRO_5021858710" description="DUF1552 domain-containing protein" evidence="1">
    <location>
        <begin position="29"/>
        <end position="446"/>
    </location>
</feature>
<dbReference type="PROSITE" id="PS51318">
    <property type="entry name" value="TAT"/>
    <property type="match status" value="1"/>
</dbReference>
<dbReference type="KEGG" id="uli:ETAA1_61550"/>
<dbReference type="Proteomes" id="UP000319576">
    <property type="component" value="Chromosome"/>
</dbReference>
<dbReference type="EMBL" id="CP036273">
    <property type="protein sequence ID" value="QDU24141.1"/>
    <property type="molecule type" value="Genomic_DNA"/>
</dbReference>
<evidence type="ECO:0000256" key="1">
    <source>
        <dbReference type="SAM" id="SignalP"/>
    </source>
</evidence>
<protein>
    <recommendedName>
        <fullName evidence="4">DUF1552 domain-containing protein</fullName>
    </recommendedName>
</protein>
<keyword evidence="1" id="KW-0732">Signal</keyword>
<dbReference type="InterPro" id="IPR006311">
    <property type="entry name" value="TAT_signal"/>
</dbReference>
<gene>
    <name evidence="2" type="ORF">ETAA1_61550</name>
</gene>
<feature type="signal peptide" evidence="1">
    <location>
        <begin position="1"/>
        <end position="28"/>
    </location>
</feature>
<dbReference type="InterPro" id="IPR011447">
    <property type="entry name" value="DUF1552"/>
</dbReference>
<dbReference type="AlphaFoldDB" id="A0A517Y324"/>